<comment type="subcellular location">
    <subcellularLocation>
        <location evidence="1">Nucleus</location>
    </subcellularLocation>
</comment>
<evidence type="ECO:0000256" key="1">
    <source>
        <dbReference type="ARBA" id="ARBA00004123"/>
    </source>
</evidence>
<evidence type="ECO:0000313" key="3">
    <source>
        <dbReference type="EMBL" id="RCN35309.1"/>
    </source>
</evidence>
<feature type="region of interest" description="Disordered" evidence="2">
    <location>
        <begin position="32"/>
        <end position="69"/>
    </location>
</feature>
<dbReference type="OrthoDB" id="5856812at2759"/>
<evidence type="ECO:0000313" key="4">
    <source>
        <dbReference type="Proteomes" id="UP000252519"/>
    </source>
</evidence>
<dbReference type="SUPFAM" id="SSF46689">
    <property type="entry name" value="Homeodomain-like"/>
    <property type="match status" value="1"/>
</dbReference>
<evidence type="ECO:0008006" key="5">
    <source>
        <dbReference type="Google" id="ProtNLM"/>
    </source>
</evidence>
<dbReference type="EMBL" id="JOJR01000678">
    <property type="protein sequence ID" value="RCN35309.1"/>
    <property type="molecule type" value="Genomic_DNA"/>
</dbReference>
<dbReference type="AlphaFoldDB" id="A0A368FWF1"/>
<gene>
    <name evidence="3" type="ORF">ANCCAN_18827</name>
</gene>
<protein>
    <recommendedName>
        <fullName evidence="5">Paired domain-containing protein</fullName>
    </recommendedName>
</protein>
<keyword evidence="4" id="KW-1185">Reference proteome</keyword>
<dbReference type="Proteomes" id="UP000252519">
    <property type="component" value="Unassembled WGS sequence"/>
</dbReference>
<dbReference type="GO" id="GO:0005634">
    <property type="term" value="C:nucleus"/>
    <property type="evidence" value="ECO:0007669"/>
    <property type="project" value="UniProtKB-SubCell"/>
</dbReference>
<evidence type="ECO:0000256" key="2">
    <source>
        <dbReference type="SAM" id="MobiDB-lite"/>
    </source>
</evidence>
<sequence length="69" mass="7851">MHLRGVKATAISRSLGIHRSVVYKTIKRYKDLGTENDRPGRGRPRTVATKSNIKKVRDKVRRNPARSVP</sequence>
<dbReference type="InterPro" id="IPR009057">
    <property type="entry name" value="Homeodomain-like_sf"/>
</dbReference>
<organism evidence="3 4">
    <name type="scientific">Ancylostoma caninum</name>
    <name type="common">Dog hookworm</name>
    <dbReference type="NCBI Taxonomy" id="29170"/>
    <lineage>
        <taxon>Eukaryota</taxon>
        <taxon>Metazoa</taxon>
        <taxon>Ecdysozoa</taxon>
        <taxon>Nematoda</taxon>
        <taxon>Chromadorea</taxon>
        <taxon>Rhabditida</taxon>
        <taxon>Rhabditina</taxon>
        <taxon>Rhabditomorpha</taxon>
        <taxon>Strongyloidea</taxon>
        <taxon>Ancylostomatidae</taxon>
        <taxon>Ancylostomatinae</taxon>
        <taxon>Ancylostoma</taxon>
    </lineage>
</organism>
<proteinExistence type="predicted"/>
<dbReference type="Gene3D" id="1.10.10.10">
    <property type="entry name" value="Winged helix-like DNA-binding domain superfamily/Winged helix DNA-binding domain"/>
    <property type="match status" value="1"/>
</dbReference>
<name>A0A368FWF1_ANCCA</name>
<comment type="caution">
    <text evidence="3">The sequence shown here is derived from an EMBL/GenBank/DDBJ whole genome shotgun (WGS) entry which is preliminary data.</text>
</comment>
<dbReference type="Pfam" id="PF13551">
    <property type="entry name" value="HTH_29"/>
    <property type="match status" value="1"/>
</dbReference>
<feature type="compositionally biased region" description="Basic residues" evidence="2">
    <location>
        <begin position="52"/>
        <end position="69"/>
    </location>
</feature>
<dbReference type="InterPro" id="IPR036388">
    <property type="entry name" value="WH-like_DNA-bd_sf"/>
</dbReference>
<reference evidence="3 4" key="1">
    <citation type="submission" date="2014-10" db="EMBL/GenBank/DDBJ databases">
        <title>Draft genome of the hookworm Ancylostoma caninum.</title>
        <authorList>
            <person name="Mitreva M."/>
        </authorList>
    </citation>
    <scope>NUCLEOTIDE SEQUENCE [LARGE SCALE GENOMIC DNA]</scope>
    <source>
        <strain evidence="3 4">Baltimore</strain>
    </source>
</reference>
<accession>A0A368FWF1</accession>